<dbReference type="NCBIfam" id="NF003548">
    <property type="entry name" value="PRK05205.1-4"/>
    <property type="match status" value="1"/>
</dbReference>
<evidence type="ECO:0000313" key="8">
    <source>
        <dbReference type="EMBL" id="MDY0408116.1"/>
    </source>
</evidence>
<organism evidence="8 9">
    <name type="scientific">Paracerasibacillus soli</name>
    <dbReference type="NCBI Taxonomy" id="480284"/>
    <lineage>
        <taxon>Bacteria</taxon>
        <taxon>Bacillati</taxon>
        <taxon>Bacillota</taxon>
        <taxon>Bacilli</taxon>
        <taxon>Bacillales</taxon>
        <taxon>Bacillaceae</taxon>
        <taxon>Paracerasibacillus</taxon>
    </lineage>
</organism>
<dbReference type="HAMAP" id="MF_01219">
    <property type="entry name" value="PyrR"/>
    <property type="match status" value="1"/>
</dbReference>
<dbReference type="PANTHER" id="PTHR11608:SF0">
    <property type="entry name" value="BIFUNCTIONAL PROTEIN PYRR"/>
    <property type="match status" value="1"/>
</dbReference>
<comment type="catalytic activity">
    <reaction evidence="6">
        <text>UMP + diphosphate = 5-phospho-alpha-D-ribose 1-diphosphate + uracil</text>
        <dbReference type="Rhea" id="RHEA:13017"/>
        <dbReference type="ChEBI" id="CHEBI:17568"/>
        <dbReference type="ChEBI" id="CHEBI:33019"/>
        <dbReference type="ChEBI" id="CHEBI:57865"/>
        <dbReference type="ChEBI" id="CHEBI:58017"/>
        <dbReference type="EC" id="2.4.2.9"/>
    </reaction>
</comment>
<dbReference type="InterPro" id="IPR000836">
    <property type="entry name" value="PRTase_dom"/>
</dbReference>
<keyword evidence="6" id="KW-0694">RNA-binding</keyword>
<dbReference type="Pfam" id="PF00156">
    <property type="entry name" value="Pribosyltran"/>
    <property type="match status" value="1"/>
</dbReference>
<dbReference type="InterPro" id="IPR023050">
    <property type="entry name" value="PyrR"/>
</dbReference>
<dbReference type="NCBIfam" id="NF003549">
    <property type="entry name" value="PRK05205.1-5"/>
    <property type="match status" value="1"/>
</dbReference>
<gene>
    <name evidence="6 8" type="primary">pyrR</name>
    <name evidence="8" type="ORF">RWD45_05260</name>
</gene>
<keyword evidence="9" id="KW-1185">Reference proteome</keyword>
<dbReference type="NCBIfam" id="NF003547">
    <property type="entry name" value="PRK05205.1-3"/>
    <property type="match status" value="1"/>
</dbReference>
<comment type="subunit">
    <text evidence="6">Homodimer and homohexamer; in equilibrium.</text>
</comment>
<evidence type="ECO:0000313" key="9">
    <source>
        <dbReference type="Proteomes" id="UP001275315"/>
    </source>
</evidence>
<protein>
    <recommendedName>
        <fullName evidence="6">Bifunctional protein PyrR</fullName>
    </recommendedName>
    <domain>
        <recommendedName>
            <fullName evidence="6">Pyrimidine operon regulatory protein</fullName>
        </recommendedName>
    </domain>
    <domain>
        <recommendedName>
            <fullName evidence="6">Uracil phosphoribosyltransferase</fullName>
            <shortName evidence="6">UPRTase</shortName>
            <ecNumber evidence="6">2.4.2.9</ecNumber>
        </recommendedName>
    </domain>
</protein>
<dbReference type="Proteomes" id="UP001275315">
    <property type="component" value="Unassembled WGS sequence"/>
</dbReference>
<evidence type="ECO:0000256" key="4">
    <source>
        <dbReference type="ARBA" id="ARBA00023015"/>
    </source>
</evidence>
<feature type="domain" description="Phosphoribosyltransferase" evidence="7">
    <location>
        <begin position="5"/>
        <end position="167"/>
    </location>
</feature>
<keyword evidence="5 6" id="KW-0804">Transcription</keyword>
<keyword evidence="3 6" id="KW-0328">Glycosyltransferase</keyword>
<dbReference type="RefSeq" id="WP_320378875.1">
    <property type="nucleotide sequence ID" value="NZ_JAWDIQ010000001.1"/>
</dbReference>
<evidence type="ECO:0000256" key="1">
    <source>
        <dbReference type="ARBA" id="ARBA00005565"/>
    </source>
</evidence>
<proteinExistence type="inferred from homology"/>
<comment type="caution">
    <text evidence="8">The sequence shown here is derived from an EMBL/GenBank/DDBJ whole genome shotgun (WGS) entry which is preliminary data.</text>
</comment>
<comment type="similarity">
    <text evidence="1 6">Belongs to the purine/pyrimidine phosphoribosyltransferase family. PyrR subfamily.</text>
</comment>
<comment type="function">
    <text evidence="6">Also displays a weak uracil phosphoribosyltransferase activity which is not physiologically significant.</text>
</comment>
<dbReference type="EC" id="2.4.2.9" evidence="6"/>
<sequence>MKQKTQLLDETAINRALTRIAHEILEKNKGSENILLVGIKTRGVPLAKRLQEKINQIEQTTVPIGELDITLYRDDLEKAVTSDEPELKETNIPVDVTGKKVVLVDDVLYTGRTVRSAMDAVMDIGRPDFIQLAILIDRGHRELPIRADYVGKNIPTSDKEIVAVQLKEIDGEDQVALYEKMI</sequence>
<keyword evidence="6 8" id="KW-0808">Transferase</keyword>
<reference evidence="8 9" key="1">
    <citation type="submission" date="2023-10" db="EMBL/GenBank/DDBJ databases">
        <title>Virgibacillus soli CC-YMP-6 genome.</title>
        <authorList>
            <person name="Miliotis G."/>
            <person name="Sengupta P."/>
            <person name="Hameed A."/>
            <person name="Chuvochina M."/>
            <person name="Mcdonagh F."/>
            <person name="Simpson A.C."/>
            <person name="Singh N.K."/>
            <person name="Rekha P.D."/>
            <person name="Raman K."/>
            <person name="Hugenholtz P."/>
            <person name="Venkateswaran K."/>
        </authorList>
    </citation>
    <scope>NUCLEOTIDE SEQUENCE [LARGE SCALE GENOMIC DNA]</scope>
    <source>
        <strain evidence="8 9">CC-YMP-6</strain>
    </source>
</reference>
<dbReference type="InterPro" id="IPR050137">
    <property type="entry name" value="PyrR_bifunctional"/>
</dbReference>
<evidence type="ECO:0000256" key="5">
    <source>
        <dbReference type="ARBA" id="ARBA00023163"/>
    </source>
</evidence>
<dbReference type="Gene3D" id="3.40.50.2020">
    <property type="match status" value="1"/>
</dbReference>
<feature type="short sequence motif" description="PRPP-binding" evidence="6">
    <location>
        <begin position="101"/>
        <end position="113"/>
    </location>
</feature>
<dbReference type="EMBL" id="JAWDIQ010000001">
    <property type="protein sequence ID" value="MDY0408116.1"/>
    <property type="molecule type" value="Genomic_DNA"/>
</dbReference>
<dbReference type="InterPro" id="IPR029057">
    <property type="entry name" value="PRTase-like"/>
</dbReference>
<evidence type="ECO:0000259" key="7">
    <source>
        <dbReference type="Pfam" id="PF00156"/>
    </source>
</evidence>
<dbReference type="GO" id="GO:0004845">
    <property type="term" value="F:uracil phosphoribosyltransferase activity"/>
    <property type="evidence" value="ECO:0007669"/>
    <property type="project" value="UniProtKB-EC"/>
</dbReference>
<accession>A0ABU5CQH3</accession>
<evidence type="ECO:0000256" key="2">
    <source>
        <dbReference type="ARBA" id="ARBA00022472"/>
    </source>
</evidence>
<evidence type="ECO:0000256" key="3">
    <source>
        <dbReference type="ARBA" id="ARBA00022676"/>
    </source>
</evidence>
<evidence type="ECO:0000256" key="6">
    <source>
        <dbReference type="HAMAP-Rule" id="MF_01219"/>
    </source>
</evidence>
<dbReference type="SUPFAM" id="SSF53271">
    <property type="entry name" value="PRTase-like"/>
    <property type="match status" value="1"/>
</dbReference>
<dbReference type="CDD" id="cd06223">
    <property type="entry name" value="PRTases_typeI"/>
    <property type="match status" value="1"/>
</dbReference>
<dbReference type="PANTHER" id="PTHR11608">
    <property type="entry name" value="BIFUNCTIONAL PROTEIN PYRR"/>
    <property type="match status" value="1"/>
</dbReference>
<comment type="function">
    <text evidence="6">Regulates transcriptional attenuation of the pyrimidine nucleotide (pyr) operon by binding in a uridine-dependent manner to specific sites on pyr mRNA. This disrupts an antiterminator hairpin in the RNA and favors formation of a downstream transcription terminator, leading to a reduced expression of downstream genes.</text>
</comment>
<name>A0ABU5CQH3_9BACI</name>
<keyword evidence="4 6" id="KW-0805">Transcription regulation</keyword>
<keyword evidence="2 6" id="KW-0806">Transcription termination</keyword>